<dbReference type="AlphaFoldDB" id="A0A1G2F5F8"/>
<name>A0A1G2F5F8_9BACT</name>
<protein>
    <submittedName>
        <fullName evidence="1">Uncharacterized protein</fullName>
    </submittedName>
</protein>
<dbReference type="Proteomes" id="UP000177725">
    <property type="component" value="Unassembled WGS sequence"/>
</dbReference>
<accession>A0A1G2F5F8</accession>
<gene>
    <name evidence="1" type="ORF">A2174_01070</name>
</gene>
<reference evidence="1 2" key="1">
    <citation type="journal article" date="2016" name="Nat. Commun.">
        <title>Thousands of microbial genomes shed light on interconnected biogeochemical processes in an aquifer system.</title>
        <authorList>
            <person name="Anantharaman K."/>
            <person name="Brown C.T."/>
            <person name="Hug L.A."/>
            <person name="Sharon I."/>
            <person name="Castelle C.J."/>
            <person name="Probst A.J."/>
            <person name="Thomas B.C."/>
            <person name="Singh A."/>
            <person name="Wilkins M.J."/>
            <person name="Karaoz U."/>
            <person name="Brodie E.L."/>
            <person name="Williams K.H."/>
            <person name="Hubbard S.S."/>
            <person name="Banfield J.F."/>
        </authorList>
    </citation>
    <scope>NUCLEOTIDE SEQUENCE [LARGE SCALE GENOMIC DNA]</scope>
</reference>
<proteinExistence type="predicted"/>
<dbReference type="EMBL" id="MHMV01000050">
    <property type="protein sequence ID" value="OGZ33314.1"/>
    <property type="molecule type" value="Genomic_DNA"/>
</dbReference>
<organism evidence="1 2">
    <name type="scientific">Candidatus Portnoybacteria bacterium RBG_13_41_18</name>
    <dbReference type="NCBI Taxonomy" id="1801991"/>
    <lineage>
        <taxon>Bacteria</taxon>
        <taxon>Candidatus Portnoyibacteriota</taxon>
    </lineage>
</organism>
<evidence type="ECO:0000313" key="2">
    <source>
        <dbReference type="Proteomes" id="UP000177725"/>
    </source>
</evidence>
<sequence length="114" mass="13064">MLDLSFGRDGWDYQYIVRIRDNEEADKDMKNISAIKIAEMKINTVAVKERLAIGRFLYWDRRLILDRRTWTLCTGSRCTGGVVPVVDFNDGEVSVGWCYPGDADDDLRARQAVS</sequence>
<evidence type="ECO:0000313" key="1">
    <source>
        <dbReference type="EMBL" id="OGZ33314.1"/>
    </source>
</evidence>
<comment type="caution">
    <text evidence="1">The sequence shown here is derived from an EMBL/GenBank/DDBJ whole genome shotgun (WGS) entry which is preliminary data.</text>
</comment>